<organism evidence="2 3">
    <name type="scientific">Caerostris extrusa</name>
    <name type="common">Bark spider</name>
    <name type="synonym">Caerostris bankana</name>
    <dbReference type="NCBI Taxonomy" id="172846"/>
    <lineage>
        <taxon>Eukaryota</taxon>
        <taxon>Metazoa</taxon>
        <taxon>Ecdysozoa</taxon>
        <taxon>Arthropoda</taxon>
        <taxon>Chelicerata</taxon>
        <taxon>Arachnida</taxon>
        <taxon>Araneae</taxon>
        <taxon>Araneomorphae</taxon>
        <taxon>Entelegynae</taxon>
        <taxon>Araneoidea</taxon>
        <taxon>Araneidae</taxon>
        <taxon>Caerostris</taxon>
    </lineage>
</organism>
<name>A0AAV4NUX3_CAEEX</name>
<keyword evidence="1" id="KW-1133">Transmembrane helix</keyword>
<evidence type="ECO:0000313" key="2">
    <source>
        <dbReference type="EMBL" id="GIX88584.1"/>
    </source>
</evidence>
<keyword evidence="1" id="KW-0812">Transmembrane</keyword>
<accession>A0AAV4NUX3</accession>
<reference evidence="2 3" key="1">
    <citation type="submission" date="2021-06" db="EMBL/GenBank/DDBJ databases">
        <title>Caerostris extrusa draft genome.</title>
        <authorList>
            <person name="Kono N."/>
            <person name="Arakawa K."/>
        </authorList>
    </citation>
    <scope>NUCLEOTIDE SEQUENCE [LARGE SCALE GENOMIC DNA]</scope>
</reference>
<sequence>MQSRKKYPYSSSDYLEVQLQLLKRIQISEKKRIFPIFNCDSSSTRLIPSVSEYRSPINGEEERHSKNLSDRFKTPSRIQFRKTDSISFEVIAFSIGHGRYIRRTRRIRRFFSNSIYLLECNWCPLRSKKRSYYILLGFKTFLMPSVIVFYLYPMYRVSIKKLCSFEKSVTKVN</sequence>
<dbReference type="EMBL" id="BPLR01003782">
    <property type="protein sequence ID" value="GIX88584.1"/>
    <property type="molecule type" value="Genomic_DNA"/>
</dbReference>
<keyword evidence="1" id="KW-0472">Membrane</keyword>
<comment type="caution">
    <text evidence="2">The sequence shown here is derived from an EMBL/GenBank/DDBJ whole genome shotgun (WGS) entry which is preliminary data.</text>
</comment>
<proteinExistence type="predicted"/>
<evidence type="ECO:0000256" key="1">
    <source>
        <dbReference type="SAM" id="Phobius"/>
    </source>
</evidence>
<dbReference type="Proteomes" id="UP001054945">
    <property type="component" value="Unassembled WGS sequence"/>
</dbReference>
<keyword evidence="3" id="KW-1185">Reference proteome</keyword>
<gene>
    <name evidence="2" type="ORF">CEXT_710261</name>
</gene>
<evidence type="ECO:0000313" key="3">
    <source>
        <dbReference type="Proteomes" id="UP001054945"/>
    </source>
</evidence>
<evidence type="ECO:0008006" key="4">
    <source>
        <dbReference type="Google" id="ProtNLM"/>
    </source>
</evidence>
<protein>
    <recommendedName>
        <fullName evidence="4">Maturase K</fullName>
    </recommendedName>
</protein>
<dbReference type="AlphaFoldDB" id="A0AAV4NUX3"/>
<feature type="transmembrane region" description="Helical" evidence="1">
    <location>
        <begin position="132"/>
        <end position="152"/>
    </location>
</feature>